<dbReference type="EMBL" id="CP037423">
    <property type="protein sequence ID" value="QDV45645.1"/>
    <property type="molecule type" value="Genomic_DNA"/>
</dbReference>
<keyword evidence="2 6" id="KW-0378">Hydrolase</keyword>
<sequence precursor="true">MRLATWLLTSFTLLLIPPATTSAADRPNVLMIMVDDLGFSDVGCYGSEIETPNLDALADGGLRFSQFYNTAKCHSSRVSLLSGQYCIAAGDTALRHAVTSAEVLRDSGYFTAMTGKWHLKQQPTDFGFDRYFGHLSGACNYFRGDNTFRLNGNAWTVPPQDFYTTVANVDFALQFLGDARESGKPWHLYVAFNAPHAPLQALPQDYAKYQGRYEAGWDQIRQSRVAKQVELGLLPADCQPSPRPEHVPAWNSLSEARKRFEVKRMTTLAAMIDRVDQEIGRLVGDLKEAGEFDNTLIWFVSDNGACPYDRRSNKLDALPTDGTVTWSDSTGWAWARNSPFRYYKQNQFEGGICTPAIVHWPAGIRRDAGSVVRQPAHLIDILPTFAEVTESKIPTEYPGRSLRPVSGQSLRPVFNGETLQRKQPLHFLFASDRGLRQGDWKIVSFRSGAWELYNLAVDRTERTDLAEREPERVESMVQRWTRMARELLHAPDRAYAPVGPANLPHRHPEWTHFDADPSESRRGGQAKTNSRSAKSGKAIRARKNTKLEIADDELRLQFSGEDSGLAFDRLPATLPAGPYALAFQLQRRAEGGGDVFYTTDAKTALPNGNHVAFELDKQGQWRDHTIRLDTKLRLHKLRLDVGEGDGTATVKDLRLLDDQGQVLLRWP</sequence>
<dbReference type="OrthoDB" id="9783154at2"/>
<dbReference type="InterPro" id="IPR050738">
    <property type="entry name" value="Sulfatase"/>
</dbReference>
<feature type="signal peptide" evidence="4">
    <location>
        <begin position="1"/>
        <end position="23"/>
    </location>
</feature>
<dbReference type="PANTHER" id="PTHR42693">
    <property type="entry name" value="ARYLSULFATASE FAMILY MEMBER"/>
    <property type="match status" value="1"/>
</dbReference>
<feature type="region of interest" description="Disordered" evidence="3">
    <location>
        <begin position="498"/>
        <end position="540"/>
    </location>
</feature>
<dbReference type="Gene3D" id="3.30.1120.10">
    <property type="match status" value="1"/>
</dbReference>
<organism evidence="6 7">
    <name type="scientific">Stieleria neptunia</name>
    <dbReference type="NCBI Taxonomy" id="2527979"/>
    <lineage>
        <taxon>Bacteria</taxon>
        <taxon>Pseudomonadati</taxon>
        <taxon>Planctomycetota</taxon>
        <taxon>Planctomycetia</taxon>
        <taxon>Pirellulales</taxon>
        <taxon>Pirellulaceae</taxon>
        <taxon>Stieleria</taxon>
    </lineage>
</organism>
<evidence type="ECO:0000256" key="4">
    <source>
        <dbReference type="SAM" id="SignalP"/>
    </source>
</evidence>
<accession>A0A518HXQ6</accession>
<name>A0A518HXQ6_9BACT</name>
<dbReference type="InterPro" id="IPR017850">
    <property type="entry name" value="Alkaline_phosphatase_core_sf"/>
</dbReference>
<dbReference type="InterPro" id="IPR000917">
    <property type="entry name" value="Sulfatase_N"/>
</dbReference>
<feature type="chain" id="PRO_5021995179" evidence="4">
    <location>
        <begin position="24"/>
        <end position="667"/>
    </location>
</feature>
<protein>
    <submittedName>
        <fullName evidence="6">Arylsulfatase</fullName>
        <ecNumber evidence="6">3.1.6.1</ecNumber>
    </submittedName>
</protein>
<comment type="similarity">
    <text evidence="1">Belongs to the sulfatase family.</text>
</comment>
<dbReference type="EC" id="3.1.6.1" evidence="6"/>
<evidence type="ECO:0000313" key="7">
    <source>
        <dbReference type="Proteomes" id="UP000319004"/>
    </source>
</evidence>
<dbReference type="SUPFAM" id="SSF53649">
    <property type="entry name" value="Alkaline phosphatase-like"/>
    <property type="match status" value="1"/>
</dbReference>
<dbReference type="PANTHER" id="PTHR42693:SF53">
    <property type="entry name" value="ENDO-4-O-SULFATASE"/>
    <property type="match status" value="1"/>
</dbReference>
<dbReference type="Pfam" id="PF00884">
    <property type="entry name" value="Sulfatase"/>
    <property type="match status" value="1"/>
</dbReference>
<feature type="compositionally biased region" description="Basic and acidic residues" evidence="3">
    <location>
        <begin position="506"/>
        <end position="522"/>
    </location>
</feature>
<reference evidence="6 7" key="1">
    <citation type="submission" date="2019-03" db="EMBL/GenBank/DDBJ databases">
        <title>Deep-cultivation of Planctomycetes and their phenomic and genomic characterization uncovers novel biology.</title>
        <authorList>
            <person name="Wiegand S."/>
            <person name="Jogler M."/>
            <person name="Boedeker C."/>
            <person name="Pinto D."/>
            <person name="Vollmers J."/>
            <person name="Rivas-Marin E."/>
            <person name="Kohn T."/>
            <person name="Peeters S.H."/>
            <person name="Heuer A."/>
            <person name="Rast P."/>
            <person name="Oberbeckmann S."/>
            <person name="Bunk B."/>
            <person name="Jeske O."/>
            <person name="Meyerdierks A."/>
            <person name="Storesund J.E."/>
            <person name="Kallscheuer N."/>
            <person name="Luecker S."/>
            <person name="Lage O.M."/>
            <person name="Pohl T."/>
            <person name="Merkel B.J."/>
            <person name="Hornburger P."/>
            <person name="Mueller R.-W."/>
            <person name="Bruemmer F."/>
            <person name="Labrenz M."/>
            <person name="Spormann A.M."/>
            <person name="Op den Camp H."/>
            <person name="Overmann J."/>
            <person name="Amann R."/>
            <person name="Jetten M.S.M."/>
            <person name="Mascher T."/>
            <person name="Medema M.H."/>
            <person name="Devos D.P."/>
            <person name="Kaster A.-K."/>
            <person name="Ovreas L."/>
            <person name="Rohde M."/>
            <person name="Galperin M.Y."/>
            <person name="Jogler C."/>
        </authorList>
    </citation>
    <scope>NUCLEOTIDE SEQUENCE [LARGE SCALE GENOMIC DNA]</scope>
    <source>
        <strain evidence="6 7">Enr13</strain>
    </source>
</reference>
<keyword evidence="7" id="KW-1185">Reference proteome</keyword>
<dbReference type="Proteomes" id="UP000319004">
    <property type="component" value="Chromosome"/>
</dbReference>
<feature type="domain" description="Sulfatase N-terminal" evidence="5">
    <location>
        <begin position="27"/>
        <end position="389"/>
    </location>
</feature>
<evidence type="ECO:0000256" key="1">
    <source>
        <dbReference type="ARBA" id="ARBA00008779"/>
    </source>
</evidence>
<dbReference type="Gene3D" id="3.40.720.10">
    <property type="entry name" value="Alkaline Phosphatase, subunit A"/>
    <property type="match status" value="1"/>
</dbReference>
<keyword evidence="4" id="KW-0732">Signal</keyword>
<evidence type="ECO:0000259" key="5">
    <source>
        <dbReference type="Pfam" id="PF00884"/>
    </source>
</evidence>
<dbReference type="CDD" id="cd16025">
    <property type="entry name" value="PAS_like"/>
    <property type="match status" value="1"/>
</dbReference>
<dbReference type="GO" id="GO:0004065">
    <property type="term" value="F:arylsulfatase activity"/>
    <property type="evidence" value="ECO:0007669"/>
    <property type="project" value="UniProtKB-EC"/>
</dbReference>
<evidence type="ECO:0000256" key="2">
    <source>
        <dbReference type="ARBA" id="ARBA00022801"/>
    </source>
</evidence>
<gene>
    <name evidence="6" type="primary">atsA_63</name>
    <name evidence="6" type="ORF">Enr13x_55240</name>
</gene>
<dbReference type="AlphaFoldDB" id="A0A518HXQ6"/>
<evidence type="ECO:0000313" key="6">
    <source>
        <dbReference type="EMBL" id="QDV45645.1"/>
    </source>
</evidence>
<evidence type="ECO:0000256" key="3">
    <source>
        <dbReference type="SAM" id="MobiDB-lite"/>
    </source>
</evidence>
<dbReference type="KEGG" id="snep:Enr13x_55240"/>
<proteinExistence type="inferred from homology"/>